<evidence type="ECO:0000313" key="2">
    <source>
        <dbReference type="EMBL" id="KAG0686662.1"/>
    </source>
</evidence>
<gene>
    <name evidence="2" type="primary">ANKRD42_3</name>
    <name evidence="2" type="ORF">C6P40_003621</name>
</gene>
<accession>A0A9P6WID4</accession>
<dbReference type="EMBL" id="PUHW01000414">
    <property type="protein sequence ID" value="KAG0686662.1"/>
    <property type="molecule type" value="Genomic_DNA"/>
</dbReference>
<sequence>MSLLPVPVQEDLKDEGVIIDENKDFRVLVMTGNNSKNKHTGRVKLSPVSVNGSFFYSSKTTNVIEDTIDNNIPFKKFKNRFVGSNSNYSNNSSSDSSGSISSNNCTISSNRSNHNNSNHNHNHNSNNNNKIKFDINLPLLTIPIKNILESTEIQIQPYKSINSGTFSNIISLSSLENQIIKNSMDDNNNNNTIKMIEEMKKDNKDTNGNGNGNENDDKLDYILRIAKRLMGDELIEDLVNAENFYYNYHKHDIQEEGEEEVVKGMDKMDVCEFVEQVVAQELTVEKVDDYYDVNYDD</sequence>
<proteinExistence type="predicted"/>
<organism evidence="2 3">
    <name type="scientific">Pichia californica</name>
    <dbReference type="NCBI Taxonomy" id="460514"/>
    <lineage>
        <taxon>Eukaryota</taxon>
        <taxon>Fungi</taxon>
        <taxon>Dikarya</taxon>
        <taxon>Ascomycota</taxon>
        <taxon>Saccharomycotina</taxon>
        <taxon>Pichiomycetes</taxon>
        <taxon>Pichiales</taxon>
        <taxon>Pichiaceae</taxon>
        <taxon>Pichia</taxon>
    </lineage>
</organism>
<comment type="caution">
    <text evidence="2">The sequence shown here is derived from an EMBL/GenBank/DDBJ whole genome shotgun (WGS) entry which is preliminary data.</text>
</comment>
<dbReference type="Proteomes" id="UP000697127">
    <property type="component" value="Unassembled WGS sequence"/>
</dbReference>
<evidence type="ECO:0000313" key="3">
    <source>
        <dbReference type="Proteomes" id="UP000697127"/>
    </source>
</evidence>
<protein>
    <submittedName>
        <fullName evidence="2">Ankyrin repeat domain-containing protein 42</fullName>
    </submittedName>
</protein>
<reference evidence="2" key="1">
    <citation type="submission" date="2020-11" db="EMBL/GenBank/DDBJ databases">
        <title>Kefir isolates.</title>
        <authorList>
            <person name="Marcisauskas S."/>
            <person name="Kim Y."/>
            <person name="Blasche S."/>
        </authorList>
    </citation>
    <scope>NUCLEOTIDE SEQUENCE</scope>
    <source>
        <strain evidence="2">Olga-1</strain>
    </source>
</reference>
<keyword evidence="3" id="KW-1185">Reference proteome</keyword>
<feature type="region of interest" description="Disordered" evidence="1">
    <location>
        <begin position="88"/>
        <end position="127"/>
    </location>
</feature>
<name>A0A9P6WID4_9ASCO</name>
<evidence type="ECO:0000256" key="1">
    <source>
        <dbReference type="SAM" id="MobiDB-lite"/>
    </source>
</evidence>
<dbReference type="AlphaFoldDB" id="A0A9P6WID4"/>